<reference evidence="2 3" key="1">
    <citation type="submission" date="2021-06" db="EMBL/GenBank/DDBJ databases">
        <title>Actinoplanes lichenicola sp. nov., and Actinoplanes ovalisporus sp. nov., isolated from lichen in Thailand.</title>
        <authorList>
            <person name="Saeng-In P."/>
            <person name="Kanchanasin P."/>
            <person name="Yuki M."/>
            <person name="Kudo T."/>
            <person name="Ohkuma M."/>
            <person name="Phongsopitanun W."/>
            <person name="Tanasupawat S."/>
        </authorList>
    </citation>
    <scope>NUCLEOTIDE SEQUENCE [LARGE SCALE GENOMIC DNA]</scope>
    <source>
        <strain evidence="2 3">NBRC 110975</strain>
    </source>
</reference>
<dbReference type="EMBL" id="JAHKKG010000003">
    <property type="protein sequence ID" value="MBU2663601.1"/>
    <property type="molecule type" value="Genomic_DNA"/>
</dbReference>
<comment type="caution">
    <text evidence="2">The sequence shown here is derived from an EMBL/GenBank/DDBJ whole genome shotgun (WGS) entry which is preliminary data.</text>
</comment>
<gene>
    <name evidence="2" type="ORF">KOI35_08790</name>
</gene>
<name>A0ABS5YJV5_9ACTN</name>
<feature type="compositionally biased region" description="Low complexity" evidence="1">
    <location>
        <begin position="184"/>
        <end position="193"/>
    </location>
</feature>
<protein>
    <submittedName>
        <fullName evidence="2">Uncharacterized protein</fullName>
    </submittedName>
</protein>
<evidence type="ECO:0000313" key="2">
    <source>
        <dbReference type="EMBL" id="MBU2663601.1"/>
    </source>
</evidence>
<feature type="region of interest" description="Disordered" evidence="1">
    <location>
        <begin position="169"/>
        <end position="193"/>
    </location>
</feature>
<dbReference type="Proteomes" id="UP001519654">
    <property type="component" value="Unassembled WGS sequence"/>
</dbReference>
<sequence>MDGWTSFPGRRWIVRGNASALRHALRLLLMVGLATAAYLVLTAFDQAARADGTSAGQPTPITTIEKPVTNAKTTAHATVERAAARSTLKKQTGRAIGGEKTAGSTVDKPAGGATVEKPAVSATVEKPAERATVDKPAVSATVEKPAERATVDKPAVSATKGVRNPAARRVPTVSAQPLSRHAGRAAATPAATRKALTPATNRLTRAAPKPNRSAASRGAAVQGADLRIPAKVETAALAIGIPLKHNLRSPLTHNLRSPLTHNLRSPLTHNLRSPLTHNLRSPLTHNLRSPLARLTAPASFGSALTPSTARAGFGVALTRLPALTNPTATPLVRPGNPLSRPVEELGARMALRPVLPTAATSPIAGAHLGSRPVLVATSDTSASRFLVARVSPAVAAPGEHLIGSFLSFGPIGPTEPAPTGPAGIEAQRHEGRGLISAPATPRPRPAGPLAPGRSDGYLSGAGHVRDGGGGNAGPVGVVSSSWWPEMVAATSALPANASSTGRCVRYLGPPS</sequence>
<evidence type="ECO:0000313" key="3">
    <source>
        <dbReference type="Proteomes" id="UP001519654"/>
    </source>
</evidence>
<proteinExistence type="predicted"/>
<feature type="region of interest" description="Disordered" evidence="1">
    <location>
        <begin position="435"/>
        <end position="472"/>
    </location>
</feature>
<organism evidence="2 3">
    <name type="scientific">Paractinoplanes bogorensis</name>
    <dbReference type="NCBI Taxonomy" id="1610840"/>
    <lineage>
        <taxon>Bacteria</taxon>
        <taxon>Bacillati</taxon>
        <taxon>Actinomycetota</taxon>
        <taxon>Actinomycetes</taxon>
        <taxon>Micromonosporales</taxon>
        <taxon>Micromonosporaceae</taxon>
        <taxon>Paractinoplanes</taxon>
    </lineage>
</organism>
<accession>A0ABS5YJV5</accession>
<evidence type="ECO:0000256" key="1">
    <source>
        <dbReference type="SAM" id="MobiDB-lite"/>
    </source>
</evidence>
<keyword evidence="3" id="KW-1185">Reference proteome</keyword>
<dbReference type="RefSeq" id="WP_215785589.1">
    <property type="nucleotide sequence ID" value="NZ_JAHKKG010000003.1"/>
</dbReference>
<feature type="region of interest" description="Disordered" evidence="1">
    <location>
        <begin position="81"/>
        <end position="132"/>
    </location>
</feature>